<evidence type="ECO:0000313" key="1">
    <source>
        <dbReference type="EMBL" id="PIO53652.1"/>
    </source>
</evidence>
<dbReference type="EMBL" id="KZ408901">
    <property type="protein sequence ID" value="PIO53652.1"/>
    <property type="molecule type" value="Genomic_DNA"/>
</dbReference>
<name>A0A2G9T7W5_TELCI</name>
<sequence>MHRLSQHSMLIKFFNSSVNVESQTCGTGRIIFRPRAFETFDEWGSPLMSSNDERSSMFHTARDRFEKKTWGRVEDTYLLDNITMAIREGIIGANGFRADYAVIVTWERMAYGGAPKVTQ</sequence>
<evidence type="ECO:0000313" key="2">
    <source>
        <dbReference type="Proteomes" id="UP000230423"/>
    </source>
</evidence>
<keyword evidence="2" id="KW-1185">Reference proteome</keyword>
<feature type="non-terminal residue" evidence="1">
    <location>
        <position position="119"/>
    </location>
</feature>
<gene>
    <name evidence="1" type="ORF">TELCIR_25006</name>
</gene>
<reference evidence="1 2" key="1">
    <citation type="submission" date="2015-09" db="EMBL/GenBank/DDBJ databases">
        <title>Draft genome of the parasitic nematode Teladorsagia circumcincta isolate WARC Sus (inbred).</title>
        <authorList>
            <person name="Mitreva M."/>
        </authorList>
    </citation>
    <scope>NUCLEOTIDE SEQUENCE [LARGE SCALE GENOMIC DNA]</scope>
    <source>
        <strain evidence="1 2">S</strain>
    </source>
</reference>
<accession>A0A2G9T7W5</accession>
<evidence type="ECO:0008006" key="3">
    <source>
        <dbReference type="Google" id="ProtNLM"/>
    </source>
</evidence>
<proteinExistence type="predicted"/>
<dbReference type="AlphaFoldDB" id="A0A2G9T7W5"/>
<dbReference type="OrthoDB" id="6051552at2759"/>
<protein>
    <recommendedName>
        <fullName evidence="3">NIDO domain-containing protein</fullName>
    </recommendedName>
</protein>
<dbReference type="Proteomes" id="UP000230423">
    <property type="component" value="Unassembled WGS sequence"/>
</dbReference>
<organism evidence="1 2">
    <name type="scientific">Teladorsagia circumcincta</name>
    <name type="common">Brown stomach worm</name>
    <name type="synonym">Ostertagia circumcincta</name>
    <dbReference type="NCBI Taxonomy" id="45464"/>
    <lineage>
        <taxon>Eukaryota</taxon>
        <taxon>Metazoa</taxon>
        <taxon>Ecdysozoa</taxon>
        <taxon>Nematoda</taxon>
        <taxon>Chromadorea</taxon>
        <taxon>Rhabditida</taxon>
        <taxon>Rhabditina</taxon>
        <taxon>Rhabditomorpha</taxon>
        <taxon>Strongyloidea</taxon>
        <taxon>Trichostrongylidae</taxon>
        <taxon>Teladorsagia</taxon>
    </lineage>
</organism>